<dbReference type="PANTHER" id="PTHR10680">
    <property type="entry name" value="PEPTIDYL-GLYCINE ALPHA-AMIDATING MONOOXYGENASE"/>
    <property type="match status" value="1"/>
</dbReference>
<evidence type="ECO:0008006" key="6">
    <source>
        <dbReference type="Google" id="ProtNLM"/>
    </source>
</evidence>
<evidence type="ECO:0000313" key="5">
    <source>
        <dbReference type="EMBL" id="SUZ96328.1"/>
    </source>
</evidence>
<protein>
    <recommendedName>
        <fullName evidence="6">6-bladed beta-propeller</fullName>
    </recommendedName>
</protein>
<keyword evidence="2" id="KW-0677">Repeat</keyword>
<keyword evidence="1" id="KW-0732">Signal</keyword>
<dbReference type="Gene3D" id="2.120.10.30">
    <property type="entry name" value="TolB, C-terminal domain"/>
    <property type="match status" value="2"/>
</dbReference>
<dbReference type="PROSITE" id="PS51257">
    <property type="entry name" value="PROKAR_LIPOPROTEIN"/>
    <property type="match status" value="1"/>
</dbReference>
<dbReference type="InterPro" id="IPR001258">
    <property type="entry name" value="NHL_repeat"/>
</dbReference>
<dbReference type="SUPFAM" id="SSF63829">
    <property type="entry name" value="Calcium-dependent phosphotriesterase"/>
    <property type="match status" value="1"/>
</dbReference>
<evidence type="ECO:0000256" key="1">
    <source>
        <dbReference type="ARBA" id="ARBA00022729"/>
    </source>
</evidence>
<organism evidence="5">
    <name type="scientific">marine metagenome</name>
    <dbReference type="NCBI Taxonomy" id="408172"/>
    <lineage>
        <taxon>unclassified sequences</taxon>
        <taxon>metagenomes</taxon>
        <taxon>ecological metagenomes</taxon>
    </lineage>
</organism>
<evidence type="ECO:0000256" key="2">
    <source>
        <dbReference type="ARBA" id="ARBA00022737"/>
    </source>
</evidence>
<dbReference type="InterPro" id="IPR011042">
    <property type="entry name" value="6-blade_b-propeller_TolB-like"/>
</dbReference>
<dbReference type="PROSITE" id="PS51125">
    <property type="entry name" value="NHL"/>
    <property type="match status" value="2"/>
</dbReference>
<dbReference type="AlphaFoldDB" id="A0A381RZ44"/>
<reference evidence="5" key="1">
    <citation type="submission" date="2018-05" db="EMBL/GenBank/DDBJ databases">
        <authorList>
            <person name="Lanie J.A."/>
            <person name="Ng W.-L."/>
            <person name="Kazmierczak K.M."/>
            <person name="Andrzejewski T.M."/>
            <person name="Davidsen T.M."/>
            <person name="Wayne K.J."/>
            <person name="Tettelin H."/>
            <person name="Glass J.I."/>
            <person name="Rusch D."/>
            <person name="Podicherti R."/>
            <person name="Tsui H.-C.T."/>
            <person name="Winkler M.E."/>
        </authorList>
    </citation>
    <scope>NUCLEOTIDE SEQUENCE</scope>
</reference>
<dbReference type="PANTHER" id="PTHR10680:SF38">
    <property type="entry name" value="BLL1368 PROTEIN"/>
    <property type="match status" value="1"/>
</dbReference>
<evidence type="ECO:0000256" key="3">
    <source>
        <dbReference type="ARBA" id="ARBA00023180"/>
    </source>
</evidence>
<name>A0A381RZ44_9ZZZZ</name>
<keyword evidence="3" id="KW-0325">Glycoprotein</keyword>
<dbReference type="EMBL" id="UINC01002405">
    <property type="protein sequence ID" value="SUZ96328.1"/>
    <property type="molecule type" value="Genomic_DNA"/>
</dbReference>
<evidence type="ECO:0000256" key="4">
    <source>
        <dbReference type="SAM" id="MobiDB-lite"/>
    </source>
</evidence>
<accession>A0A381RZ44</accession>
<gene>
    <name evidence="5" type="ORF">METZ01_LOCUS49182</name>
</gene>
<feature type="region of interest" description="Disordered" evidence="4">
    <location>
        <begin position="113"/>
        <end position="132"/>
    </location>
</feature>
<proteinExistence type="predicted"/>
<sequence length="416" mass="46653">MSSLFRCSRLLTLAAVVGVVSIMGCAPQDTVSEGETDAVSHVQEGSLVHDGQELFGHYYQPEPFPRPLPDDLHSHEGWTWGSMAAVFAESPDRIWIAMRGELPLPEGAEPWTPYSLLNPSRGNAPATDDNGRRGYERRYLHVMIAVNSEGELVESWPQHDEFFDVRGGRGPHKIKMSPYDDEKHIWVVDDNLHEIHKFTYDGELVLTHGQRGVSGRGPNNFSRPTDIAWLPDGTYFISDGYVGTRVAKFDTDDNFIMDWGQAPVDRTNPGPNEFNTVHAITISADRLIYVSDRAHARIQVFDENGNFQFMFPTGQRGESLPFAIEIFRDPTGEEFLWVADGSSNRMLKYDLKGNYLYGWGTPGGDYGHFSGPHSLTTDQDGNLYIAEVFSGRVQKFVPRPGADSAKLVGQQLREWN</sequence>